<dbReference type="PROSITE" id="PS00141">
    <property type="entry name" value="ASP_PROTEASE"/>
    <property type="match status" value="1"/>
</dbReference>
<dbReference type="PANTHER" id="PTHR19422:SF123">
    <property type="entry name" value="RT1 CLASS I, LOCUS CE15"/>
    <property type="match status" value="1"/>
</dbReference>
<feature type="non-terminal residue" evidence="5">
    <location>
        <position position="122"/>
    </location>
</feature>
<dbReference type="Gene3D" id="2.70.40.10">
    <property type="match status" value="1"/>
</dbReference>
<dbReference type="Proteomes" id="UP000542434">
    <property type="component" value="Unassembled WGS sequence"/>
</dbReference>
<comment type="caution">
    <text evidence="5">The sequence shown here is derived from an EMBL/GenBank/DDBJ whole genome shotgun (WGS) entry which is preliminary data.</text>
</comment>
<dbReference type="GO" id="GO:0004190">
    <property type="term" value="F:aspartic-type endopeptidase activity"/>
    <property type="evidence" value="ECO:0007669"/>
    <property type="project" value="UniProtKB-KW"/>
</dbReference>
<evidence type="ECO:0000256" key="1">
    <source>
        <dbReference type="ARBA" id="ARBA00022670"/>
    </source>
</evidence>
<dbReference type="InterPro" id="IPR029054">
    <property type="entry name" value="dUTPase-like"/>
</dbReference>
<dbReference type="PANTHER" id="PTHR19422">
    <property type="entry name" value="GAG RETROVIRAL POLYPROTEIN"/>
    <property type="match status" value="1"/>
</dbReference>
<gene>
    <name evidence="5" type="primary">Ervk9_2</name>
    <name evidence="5" type="ORF">CICNIG_R10253</name>
</gene>
<dbReference type="Gene3D" id="2.40.70.10">
    <property type="entry name" value="Acid Proteases"/>
    <property type="match status" value="1"/>
</dbReference>
<organism evidence="5 6">
    <name type="scientific">Ciccaba nigrolineata</name>
    <dbReference type="NCBI Taxonomy" id="1118524"/>
    <lineage>
        <taxon>Eukaryota</taxon>
        <taxon>Metazoa</taxon>
        <taxon>Chordata</taxon>
        <taxon>Craniata</taxon>
        <taxon>Vertebrata</taxon>
        <taxon>Euteleostomi</taxon>
        <taxon>Archelosauria</taxon>
        <taxon>Archosauria</taxon>
        <taxon>Dinosauria</taxon>
        <taxon>Saurischia</taxon>
        <taxon>Theropoda</taxon>
        <taxon>Coelurosauria</taxon>
        <taxon>Aves</taxon>
        <taxon>Neognathae</taxon>
        <taxon>Neoaves</taxon>
        <taxon>Telluraves</taxon>
        <taxon>Strigiformes</taxon>
        <taxon>Strigidae</taxon>
        <taxon>Ciccaba</taxon>
    </lineage>
</organism>
<protein>
    <submittedName>
        <fullName evidence="5">POK9 protein</fullName>
    </submittedName>
</protein>
<dbReference type="AlphaFoldDB" id="A0A7K8VWV7"/>
<dbReference type="InterPro" id="IPR018061">
    <property type="entry name" value="Retropepsins"/>
</dbReference>
<evidence type="ECO:0000256" key="2">
    <source>
        <dbReference type="ARBA" id="ARBA00022750"/>
    </source>
</evidence>
<feature type="non-terminal residue" evidence="5">
    <location>
        <position position="1"/>
    </location>
</feature>
<dbReference type="EMBL" id="VWZC01028283">
    <property type="protein sequence ID" value="NXF70456.1"/>
    <property type="molecule type" value="Genomic_DNA"/>
</dbReference>
<name>A0A7K8VWV7_9STRI</name>
<dbReference type="SUPFAM" id="SSF50630">
    <property type="entry name" value="Acid proteases"/>
    <property type="match status" value="1"/>
</dbReference>
<dbReference type="InterPro" id="IPR001995">
    <property type="entry name" value="Peptidase_A2_cat"/>
</dbReference>
<dbReference type="PROSITE" id="PS50175">
    <property type="entry name" value="ASP_PROT_RETROV"/>
    <property type="match status" value="1"/>
</dbReference>
<feature type="domain" description="Peptidase A2" evidence="4">
    <location>
        <begin position="108"/>
        <end position="122"/>
    </location>
</feature>
<dbReference type="SUPFAM" id="SSF51283">
    <property type="entry name" value="dUTPase-like"/>
    <property type="match status" value="1"/>
</dbReference>
<dbReference type="Pfam" id="PF00692">
    <property type="entry name" value="dUTPase"/>
    <property type="match status" value="1"/>
</dbReference>
<evidence type="ECO:0000259" key="4">
    <source>
        <dbReference type="PROSITE" id="PS50175"/>
    </source>
</evidence>
<dbReference type="Pfam" id="PF00077">
    <property type="entry name" value="RVP"/>
    <property type="match status" value="1"/>
</dbReference>
<keyword evidence="1" id="KW-0645">Protease</keyword>
<keyword evidence="6" id="KW-1185">Reference proteome</keyword>
<dbReference type="InterPro" id="IPR021109">
    <property type="entry name" value="Peptidase_aspartic_dom_sf"/>
</dbReference>
<dbReference type="InterPro" id="IPR036157">
    <property type="entry name" value="dUTPase-like_sf"/>
</dbReference>
<dbReference type="InterPro" id="IPR051592">
    <property type="entry name" value="HERV-K_Pro_peptidase_A2"/>
</dbReference>
<dbReference type="InterPro" id="IPR001969">
    <property type="entry name" value="Aspartic_peptidase_AS"/>
</dbReference>
<proteinExistence type="predicted"/>
<keyword evidence="2" id="KW-0064">Aspartyl protease</keyword>
<sequence>PYGALLVGRSSSGLKGLFILSGVVDKDYVGEIQIILQTFFPPVYVPKGSRIARLVPLQQITDDRHPVSPERGSGGFGSTGGLALLTVPLNKRPEITITVIHEGEQKIFSALLDTGADITIIS</sequence>
<keyword evidence="3" id="KW-0378">Hydrolase</keyword>
<evidence type="ECO:0000256" key="3">
    <source>
        <dbReference type="ARBA" id="ARBA00022801"/>
    </source>
</evidence>
<accession>A0A7K8VWV7</accession>
<evidence type="ECO:0000313" key="6">
    <source>
        <dbReference type="Proteomes" id="UP000542434"/>
    </source>
</evidence>
<evidence type="ECO:0000313" key="5">
    <source>
        <dbReference type="EMBL" id="NXF70456.1"/>
    </source>
</evidence>
<dbReference type="GO" id="GO:0006508">
    <property type="term" value="P:proteolysis"/>
    <property type="evidence" value="ECO:0007669"/>
    <property type="project" value="UniProtKB-KW"/>
</dbReference>
<reference evidence="5 6" key="1">
    <citation type="submission" date="2019-09" db="EMBL/GenBank/DDBJ databases">
        <title>Bird 10,000 Genomes (B10K) Project - Family phase.</title>
        <authorList>
            <person name="Zhang G."/>
        </authorList>
    </citation>
    <scope>NUCLEOTIDE SEQUENCE [LARGE SCALE GENOMIC DNA]</scope>
    <source>
        <strain evidence="5">B10K-DU-001-07</strain>
        <tissue evidence="5">Muscle</tissue>
    </source>
</reference>